<dbReference type="Proteomes" id="UP000673691">
    <property type="component" value="Unassembled WGS sequence"/>
</dbReference>
<keyword evidence="3" id="KW-1185">Reference proteome</keyword>
<evidence type="ECO:0008006" key="4">
    <source>
        <dbReference type="Google" id="ProtNLM"/>
    </source>
</evidence>
<proteinExistence type="predicted"/>
<dbReference type="EMBL" id="JAEFCI010004423">
    <property type="protein sequence ID" value="KAG5460957.1"/>
    <property type="molecule type" value="Genomic_DNA"/>
</dbReference>
<evidence type="ECO:0000313" key="3">
    <source>
        <dbReference type="Proteomes" id="UP000673691"/>
    </source>
</evidence>
<keyword evidence="1" id="KW-1133">Transmembrane helix</keyword>
<comment type="caution">
    <text evidence="2">The sequence shown here is derived from an EMBL/GenBank/DDBJ whole genome shotgun (WGS) entry which is preliminary data.</text>
</comment>
<keyword evidence="1" id="KW-0812">Transmembrane</keyword>
<dbReference type="Pfam" id="PF08592">
    <property type="entry name" value="Anthrone_oxy"/>
    <property type="match status" value="1"/>
</dbReference>
<dbReference type="PANTHER" id="PTHR36535:SF1">
    <property type="entry name" value="DUF1772 DOMAIN-CONTAINING PROTEIN"/>
    <property type="match status" value="1"/>
</dbReference>
<reference evidence="2 3" key="1">
    <citation type="journal article" name="Sci. Rep.">
        <title>Genome-scale phylogenetic analyses confirm Olpidium as the closest living zoosporic fungus to the non-flagellated, terrestrial fungi.</title>
        <authorList>
            <person name="Chang Y."/>
            <person name="Rochon D."/>
            <person name="Sekimoto S."/>
            <person name="Wang Y."/>
            <person name="Chovatia M."/>
            <person name="Sandor L."/>
            <person name="Salamov A."/>
            <person name="Grigoriev I.V."/>
            <person name="Stajich J.E."/>
            <person name="Spatafora J.W."/>
        </authorList>
    </citation>
    <scope>NUCLEOTIDE SEQUENCE [LARGE SCALE GENOMIC DNA]</scope>
    <source>
        <strain evidence="2">S191</strain>
    </source>
</reference>
<feature type="transmembrane region" description="Helical" evidence="1">
    <location>
        <begin position="15"/>
        <end position="38"/>
    </location>
</feature>
<dbReference type="AlphaFoldDB" id="A0A8H8DKB9"/>
<feature type="transmembrane region" description="Helical" evidence="1">
    <location>
        <begin position="135"/>
        <end position="155"/>
    </location>
</feature>
<keyword evidence="1" id="KW-0472">Membrane</keyword>
<dbReference type="InterPro" id="IPR013901">
    <property type="entry name" value="Anthrone_oxy"/>
</dbReference>
<evidence type="ECO:0000256" key="1">
    <source>
        <dbReference type="SAM" id="Phobius"/>
    </source>
</evidence>
<protein>
    <recommendedName>
        <fullName evidence="4">DUF1772 domain-containing protein</fullName>
    </recommendedName>
</protein>
<dbReference type="PANTHER" id="PTHR36535">
    <property type="entry name" value="YALI0E30327P"/>
    <property type="match status" value="1"/>
</dbReference>
<evidence type="ECO:0000313" key="2">
    <source>
        <dbReference type="EMBL" id="KAG5460957.1"/>
    </source>
</evidence>
<name>A0A8H8DKB9_9FUNG</name>
<feature type="transmembrane region" description="Helical" evidence="1">
    <location>
        <begin position="85"/>
        <end position="106"/>
    </location>
</feature>
<gene>
    <name evidence="2" type="ORF">BJ554DRAFT_6932</name>
</gene>
<accession>A0A8H8DKB9</accession>
<sequence>MILLNNNLLTLHGGVLLTTALFTGGSLYASLVDVPLLASLKPARARDAYRVVFNCGEKLQGGLVAVSAVGSLLALRRAAPDDRPLYGIAAAALGLGVAGFSGAVMFPDIKKLMDSSVALDDNATRRMLVTWGNRHWVRTVSGFVALAALALKGSIKW</sequence>
<organism evidence="2 3">
    <name type="scientific">Olpidium bornovanus</name>
    <dbReference type="NCBI Taxonomy" id="278681"/>
    <lineage>
        <taxon>Eukaryota</taxon>
        <taxon>Fungi</taxon>
        <taxon>Fungi incertae sedis</taxon>
        <taxon>Olpidiomycota</taxon>
        <taxon>Olpidiomycotina</taxon>
        <taxon>Olpidiomycetes</taxon>
        <taxon>Olpidiales</taxon>
        <taxon>Olpidiaceae</taxon>
        <taxon>Olpidium</taxon>
    </lineage>
</organism>